<reference evidence="2" key="2">
    <citation type="journal article" date="2023" name="IMA Fungus">
        <title>Comparative genomic study of the Penicillium genus elucidates a diverse pangenome and 15 lateral gene transfer events.</title>
        <authorList>
            <person name="Petersen C."/>
            <person name="Sorensen T."/>
            <person name="Nielsen M.R."/>
            <person name="Sondergaard T.E."/>
            <person name="Sorensen J.L."/>
            <person name="Fitzpatrick D.A."/>
            <person name="Frisvad J.C."/>
            <person name="Nielsen K.L."/>
        </authorList>
    </citation>
    <scope>NUCLEOTIDE SEQUENCE</scope>
    <source>
        <strain evidence="2">IBT 22155</strain>
    </source>
</reference>
<sequence>MSGLEIFGVAASVIQVADFGAKLSVQLFAFYRQVKTANENIQLLSNEVALVSAILRELGESLKEEPSAKLCSDEAFQTLKRVLDESRDVLKQIERAVNANDQSGKSRIQQVAGKVRLALIEPSLNPLKSNLERLKATMLLLLNVIMFAAKVRNRNSPSLRDQRALIEALLQEKRFEKDGNSSPPKYDQIQHMSQPELPGDSSPANPWQESEFAEVNEYNNLIHKMLHEIDRCKSKLERSRSSRIRNGVLSIHHSEVIRFQLTHGHSILQNFDKSLLVDENDASQVPTARIAPPTILHEVVHVPMTKEHLPDSAGQAMTRKHKVQDENYPDGGTGHRPTEAVETYEATMSLDWLGDGSDVPLADFDFDTFTEVELPNQRPNSVATYCPEPQAHAPAFPLDHLAVYLQPQVVYLQPQVVYLQPQVVYLQPQVVYLQPQVVHPQPQVVHPQPQVVHPQPQVVYLQPQVVYLQPQVVYLQPQVVYLHPQVVYLHHQPIRPHRQYLLLHHRPILQDHRPILQDHRPILQDHRADTYSPEAQPEKAGPPTRSSDRKPFKRKGLYSETTHETYVPVTEKNYCQDEVEKHSHPAGLTTESSMALPESFEDLLMRWTKLGRSEVQAL</sequence>
<evidence type="ECO:0008006" key="4">
    <source>
        <dbReference type="Google" id="ProtNLM"/>
    </source>
</evidence>
<keyword evidence="3" id="KW-1185">Reference proteome</keyword>
<dbReference type="Proteomes" id="UP001149079">
    <property type="component" value="Unassembled WGS sequence"/>
</dbReference>
<dbReference type="PANTHER" id="PTHR36167">
    <property type="entry name" value="C2H2 FINGER DOMAIN TRANSCRIPTION FACTOR (EUROFUNG)-RELATED"/>
    <property type="match status" value="1"/>
</dbReference>
<name>A0A9W9L9M4_9EURO</name>
<dbReference type="AlphaFoldDB" id="A0A9W9L9M4"/>
<dbReference type="InterPro" id="IPR039327">
    <property type="entry name" value="CON7-like"/>
</dbReference>
<reference evidence="2" key="1">
    <citation type="submission" date="2022-11" db="EMBL/GenBank/DDBJ databases">
        <authorList>
            <person name="Petersen C."/>
        </authorList>
    </citation>
    <scope>NUCLEOTIDE SEQUENCE</scope>
    <source>
        <strain evidence="2">IBT 22155</strain>
    </source>
</reference>
<comment type="caution">
    <text evidence="2">The sequence shown here is derived from an EMBL/GenBank/DDBJ whole genome shotgun (WGS) entry which is preliminary data.</text>
</comment>
<feature type="region of interest" description="Disordered" evidence="1">
    <location>
        <begin position="176"/>
        <end position="206"/>
    </location>
</feature>
<gene>
    <name evidence="2" type="ORF">N7515_002369</name>
</gene>
<evidence type="ECO:0000313" key="2">
    <source>
        <dbReference type="EMBL" id="KAJ5143582.1"/>
    </source>
</evidence>
<dbReference type="GO" id="GO:0006355">
    <property type="term" value="P:regulation of DNA-templated transcription"/>
    <property type="evidence" value="ECO:0007669"/>
    <property type="project" value="InterPro"/>
</dbReference>
<accession>A0A9W9L9M4</accession>
<feature type="region of interest" description="Disordered" evidence="1">
    <location>
        <begin position="529"/>
        <end position="563"/>
    </location>
</feature>
<organism evidence="2 3">
    <name type="scientific">Penicillium bovifimosum</name>
    <dbReference type="NCBI Taxonomy" id="126998"/>
    <lineage>
        <taxon>Eukaryota</taxon>
        <taxon>Fungi</taxon>
        <taxon>Dikarya</taxon>
        <taxon>Ascomycota</taxon>
        <taxon>Pezizomycotina</taxon>
        <taxon>Eurotiomycetes</taxon>
        <taxon>Eurotiomycetidae</taxon>
        <taxon>Eurotiales</taxon>
        <taxon>Aspergillaceae</taxon>
        <taxon>Penicillium</taxon>
    </lineage>
</organism>
<dbReference type="RefSeq" id="XP_056525226.1">
    <property type="nucleotide sequence ID" value="XM_056663113.1"/>
</dbReference>
<dbReference type="PANTHER" id="PTHR36167:SF3">
    <property type="entry name" value="C2H2 FINGER DOMAIN TRANSCRIPTION FACTOR (EUROFUNG)-RELATED"/>
    <property type="match status" value="1"/>
</dbReference>
<dbReference type="EMBL" id="JAPQKL010000002">
    <property type="protein sequence ID" value="KAJ5143582.1"/>
    <property type="molecule type" value="Genomic_DNA"/>
</dbReference>
<protein>
    <recommendedName>
        <fullName evidence="4">Fungal N-terminal domain-containing protein</fullName>
    </recommendedName>
</protein>
<dbReference type="OrthoDB" id="5431013at2759"/>
<evidence type="ECO:0000313" key="3">
    <source>
        <dbReference type="Proteomes" id="UP001149079"/>
    </source>
</evidence>
<dbReference type="GeneID" id="81402283"/>
<evidence type="ECO:0000256" key="1">
    <source>
        <dbReference type="SAM" id="MobiDB-lite"/>
    </source>
</evidence>
<proteinExistence type="predicted"/>